<dbReference type="Proteomes" id="UP000485058">
    <property type="component" value="Unassembled WGS sequence"/>
</dbReference>
<dbReference type="AlphaFoldDB" id="A0A699YTM7"/>
<name>A0A699YTM7_HAELA</name>
<dbReference type="SUPFAM" id="SSF160909">
    <property type="entry name" value="ATP12-like"/>
    <property type="match status" value="1"/>
</dbReference>
<evidence type="ECO:0000313" key="2">
    <source>
        <dbReference type="Proteomes" id="UP000485058"/>
    </source>
</evidence>
<dbReference type="GO" id="GO:0005739">
    <property type="term" value="C:mitochondrion"/>
    <property type="evidence" value="ECO:0007669"/>
    <property type="project" value="TreeGrafter"/>
</dbReference>
<dbReference type="PANTHER" id="PTHR21013">
    <property type="entry name" value="ATP SYNTHASE MITOCHONDRIAL F1 COMPLEX ASSEMBLY FACTOR 2/ATP12 PROTEIN, MITOCHONDRIAL PRECURSOR"/>
    <property type="match status" value="1"/>
</dbReference>
<protein>
    <submittedName>
        <fullName evidence="1">Assembly factor 2 for F1 mitochondrial ATP synthase, splice variant b</fullName>
    </submittedName>
</protein>
<dbReference type="GO" id="GO:0033615">
    <property type="term" value="P:mitochondrial proton-transporting ATP synthase complex assembly"/>
    <property type="evidence" value="ECO:0007669"/>
    <property type="project" value="TreeGrafter"/>
</dbReference>
<gene>
    <name evidence="1" type="ORF">HaLaN_08308</name>
</gene>
<proteinExistence type="predicted"/>
<evidence type="ECO:0000313" key="1">
    <source>
        <dbReference type="EMBL" id="GFH12595.1"/>
    </source>
</evidence>
<sequence>MSQYQLLLDKRPIKTPGMQPLVLPTRALALAVAAEWEWQPKGKPRIHTMPLMSIAATAIDQVSDLANQ</sequence>
<dbReference type="InterPro" id="IPR011419">
    <property type="entry name" value="ATP12_ATP_synth-F1-assembly"/>
</dbReference>
<organism evidence="1 2">
    <name type="scientific">Haematococcus lacustris</name>
    <name type="common">Green alga</name>
    <name type="synonym">Haematococcus pluvialis</name>
    <dbReference type="NCBI Taxonomy" id="44745"/>
    <lineage>
        <taxon>Eukaryota</taxon>
        <taxon>Viridiplantae</taxon>
        <taxon>Chlorophyta</taxon>
        <taxon>core chlorophytes</taxon>
        <taxon>Chlorophyceae</taxon>
        <taxon>CS clade</taxon>
        <taxon>Chlamydomonadales</taxon>
        <taxon>Haematococcaceae</taxon>
        <taxon>Haematococcus</taxon>
    </lineage>
</organism>
<dbReference type="InterPro" id="IPR042272">
    <property type="entry name" value="ATP12_ATP_synth-F1-assembly_N"/>
</dbReference>
<comment type="caution">
    <text evidence="1">The sequence shown here is derived from an EMBL/GenBank/DDBJ whole genome shotgun (WGS) entry which is preliminary data.</text>
</comment>
<dbReference type="EMBL" id="BLLF01000518">
    <property type="protein sequence ID" value="GFH12595.1"/>
    <property type="molecule type" value="Genomic_DNA"/>
</dbReference>
<dbReference type="Pfam" id="PF07542">
    <property type="entry name" value="ATP12"/>
    <property type="match status" value="1"/>
</dbReference>
<accession>A0A699YTM7</accession>
<dbReference type="Gene3D" id="3.30.2180.10">
    <property type="entry name" value="ATP12-like"/>
    <property type="match status" value="1"/>
</dbReference>
<reference evidence="1 2" key="1">
    <citation type="submission" date="2020-02" db="EMBL/GenBank/DDBJ databases">
        <title>Draft genome sequence of Haematococcus lacustris strain NIES-144.</title>
        <authorList>
            <person name="Morimoto D."/>
            <person name="Nakagawa S."/>
            <person name="Yoshida T."/>
            <person name="Sawayama S."/>
        </authorList>
    </citation>
    <scope>NUCLEOTIDE SEQUENCE [LARGE SCALE GENOMIC DNA]</scope>
    <source>
        <strain evidence="1 2">NIES-144</strain>
    </source>
</reference>
<dbReference type="PANTHER" id="PTHR21013:SF10">
    <property type="entry name" value="ATP SYNTHASE MITOCHONDRIAL F1 COMPLEX ASSEMBLY FACTOR 2"/>
    <property type="match status" value="1"/>
</dbReference>
<keyword evidence="2" id="KW-1185">Reference proteome</keyword>